<dbReference type="InterPro" id="IPR036397">
    <property type="entry name" value="RNaseH_sf"/>
</dbReference>
<dbReference type="Proteomes" id="UP001168877">
    <property type="component" value="Unassembled WGS sequence"/>
</dbReference>
<dbReference type="InterPro" id="IPR012337">
    <property type="entry name" value="RNaseH-like_sf"/>
</dbReference>
<feature type="chain" id="PRO_5041272882" description="RNase H type-1 domain-containing protein" evidence="1">
    <location>
        <begin position="22"/>
        <end position="304"/>
    </location>
</feature>
<sequence length="304" mass="34507">MWRACQHWLPTLLYIAKRGVASDGHCPRCHNHQESMVHALWECKRLANVRNMCLFAKDLQVAEGMHFLDFMMVCSKSLSLFDVEFLCVIMWRIWFCRNQLIHNLDGWEVADVFQWSISFLDKWRVACKGISAVPIRSAAMAPKWRPPLPGFWKFNSDAASCYKDRMIGLGVIYRDSVGRVKLAAAHNMVATFSPLVAEALAIRFGIQLTCDNGLVPFHFESDSLQAVELVCKGNFEDTVIGPVLAKISNLLKELPNYSISYVPRTENVVAHVLAKKALVVESDYRWFDCCPPCVVRTVQSDASF</sequence>
<reference evidence="3" key="1">
    <citation type="journal article" date="2022" name="Plant J.">
        <title>Strategies of tolerance reflected in two North American maple genomes.</title>
        <authorList>
            <person name="McEvoy S.L."/>
            <person name="Sezen U.U."/>
            <person name="Trouern-Trend A."/>
            <person name="McMahon S.M."/>
            <person name="Schaberg P.G."/>
            <person name="Yang J."/>
            <person name="Wegrzyn J.L."/>
            <person name="Swenson N.G."/>
        </authorList>
    </citation>
    <scope>NUCLEOTIDE SEQUENCE</scope>
    <source>
        <strain evidence="3">NS2018</strain>
    </source>
</reference>
<dbReference type="InterPro" id="IPR052929">
    <property type="entry name" value="RNase_H-like_EbsB-rel"/>
</dbReference>
<dbReference type="PANTHER" id="PTHR47074">
    <property type="entry name" value="BNAC02G40300D PROTEIN"/>
    <property type="match status" value="1"/>
</dbReference>
<name>A0AA39S9Y9_ACESA</name>
<protein>
    <recommendedName>
        <fullName evidence="2">RNase H type-1 domain-containing protein</fullName>
    </recommendedName>
</protein>
<dbReference type="PANTHER" id="PTHR47074:SF48">
    <property type="entry name" value="POLYNUCLEOTIDYL TRANSFERASE, RIBONUCLEASE H-LIKE SUPERFAMILY PROTEIN"/>
    <property type="match status" value="1"/>
</dbReference>
<dbReference type="CDD" id="cd06222">
    <property type="entry name" value="RNase_H_like"/>
    <property type="match status" value="1"/>
</dbReference>
<proteinExistence type="predicted"/>
<dbReference type="Pfam" id="PF13456">
    <property type="entry name" value="RVT_3"/>
    <property type="match status" value="1"/>
</dbReference>
<dbReference type="EMBL" id="JAUESC010000381">
    <property type="protein sequence ID" value="KAK0588651.1"/>
    <property type="molecule type" value="Genomic_DNA"/>
</dbReference>
<dbReference type="InterPro" id="IPR002156">
    <property type="entry name" value="RNaseH_domain"/>
</dbReference>
<comment type="caution">
    <text evidence="3">The sequence shown here is derived from an EMBL/GenBank/DDBJ whole genome shotgun (WGS) entry which is preliminary data.</text>
</comment>
<dbReference type="InterPro" id="IPR044730">
    <property type="entry name" value="RNase_H-like_dom_plant"/>
</dbReference>
<organism evidence="3 4">
    <name type="scientific">Acer saccharum</name>
    <name type="common">Sugar maple</name>
    <dbReference type="NCBI Taxonomy" id="4024"/>
    <lineage>
        <taxon>Eukaryota</taxon>
        <taxon>Viridiplantae</taxon>
        <taxon>Streptophyta</taxon>
        <taxon>Embryophyta</taxon>
        <taxon>Tracheophyta</taxon>
        <taxon>Spermatophyta</taxon>
        <taxon>Magnoliopsida</taxon>
        <taxon>eudicotyledons</taxon>
        <taxon>Gunneridae</taxon>
        <taxon>Pentapetalae</taxon>
        <taxon>rosids</taxon>
        <taxon>malvids</taxon>
        <taxon>Sapindales</taxon>
        <taxon>Sapindaceae</taxon>
        <taxon>Hippocastanoideae</taxon>
        <taxon>Acereae</taxon>
        <taxon>Acer</taxon>
    </lineage>
</organism>
<dbReference type="GO" id="GO:0003676">
    <property type="term" value="F:nucleic acid binding"/>
    <property type="evidence" value="ECO:0007669"/>
    <property type="project" value="InterPro"/>
</dbReference>
<feature type="domain" description="RNase H type-1" evidence="2">
    <location>
        <begin position="155"/>
        <end position="277"/>
    </location>
</feature>
<keyword evidence="1" id="KW-0732">Signal</keyword>
<keyword evidence="4" id="KW-1185">Reference proteome</keyword>
<gene>
    <name evidence="3" type="ORF">LWI29_003706</name>
</gene>
<dbReference type="GO" id="GO:0004523">
    <property type="term" value="F:RNA-DNA hybrid ribonuclease activity"/>
    <property type="evidence" value="ECO:0007669"/>
    <property type="project" value="InterPro"/>
</dbReference>
<evidence type="ECO:0000313" key="3">
    <source>
        <dbReference type="EMBL" id="KAK0588651.1"/>
    </source>
</evidence>
<accession>A0AA39S9Y9</accession>
<evidence type="ECO:0000313" key="4">
    <source>
        <dbReference type="Proteomes" id="UP001168877"/>
    </source>
</evidence>
<feature type="signal peptide" evidence="1">
    <location>
        <begin position="1"/>
        <end position="21"/>
    </location>
</feature>
<dbReference type="SUPFAM" id="SSF53098">
    <property type="entry name" value="Ribonuclease H-like"/>
    <property type="match status" value="1"/>
</dbReference>
<dbReference type="Gene3D" id="3.30.420.10">
    <property type="entry name" value="Ribonuclease H-like superfamily/Ribonuclease H"/>
    <property type="match status" value="1"/>
</dbReference>
<evidence type="ECO:0000256" key="1">
    <source>
        <dbReference type="SAM" id="SignalP"/>
    </source>
</evidence>
<dbReference type="AlphaFoldDB" id="A0AA39S9Y9"/>
<evidence type="ECO:0000259" key="2">
    <source>
        <dbReference type="Pfam" id="PF13456"/>
    </source>
</evidence>
<reference evidence="3" key="2">
    <citation type="submission" date="2023-06" db="EMBL/GenBank/DDBJ databases">
        <authorList>
            <person name="Swenson N.G."/>
            <person name="Wegrzyn J.L."/>
            <person name="Mcevoy S.L."/>
        </authorList>
    </citation>
    <scope>NUCLEOTIDE SEQUENCE</scope>
    <source>
        <strain evidence="3">NS2018</strain>
        <tissue evidence="3">Leaf</tissue>
    </source>
</reference>